<organism evidence="1 2">
    <name type="scientific">Ceratodon purpureus</name>
    <name type="common">Fire moss</name>
    <name type="synonym">Dicranum purpureum</name>
    <dbReference type="NCBI Taxonomy" id="3225"/>
    <lineage>
        <taxon>Eukaryota</taxon>
        <taxon>Viridiplantae</taxon>
        <taxon>Streptophyta</taxon>
        <taxon>Embryophyta</taxon>
        <taxon>Bryophyta</taxon>
        <taxon>Bryophytina</taxon>
        <taxon>Bryopsida</taxon>
        <taxon>Dicranidae</taxon>
        <taxon>Pseudoditrichales</taxon>
        <taxon>Ditrichaceae</taxon>
        <taxon>Ceratodon</taxon>
    </lineage>
</organism>
<accession>A0A8T0IEV1</accession>
<proteinExistence type="predicted"/>
<dbReference type="Proteomes" id="UP000822688">
    <property type="component" value="Chromosome 4"/>
</dbReference>
<evidence type="ECO:0000313" key="1">
    <source>
        <dbReference type="EMBL" id="KAG0581033.1"/>
    </source>
</evidence>
<dbReference type="AlphaFoldDB" id="A0A8T0IEV1"/>
<protein>
    <submittedName>
        <fullName evidence="1">Uncharacterized protein</fullName>
    </submittedName>
</protein>
<reference evidence="1" key="1">
    <citation type="submission" date="2020-06" db="EMBL/GenBank/DDBJ databases">
        <title>WGS assembly of Ceratodon purpureus strain R40.</title>
        <authorList>
            <person name="Carey S.B."/>
            <person name="Jenkins J."/>
            <person name="Shu S."/>
            <person name="Lovell J.T."/>
            <person name="Sreedasyam A."/>
            <person name="Maumus F."/>
            <person name="Tiley G.P."/>
            <person name="Fernandez-Pozo N."/>
            <person name="Barry K."/>
            <person name="Chen C."/>
            <person name="Wang M."/>
            <person name="Lipzen A."/>
            <person name="Daum C."/>
            <person name="Saski C.A."/>
            <person name="Payton A.C."/>
            <person name="Mcbreen J.C."/>
            <person name="Conrad R.E."/>
            <person name="Kollar L.M."/>
            <person name="Olsson S."/>
            <person name="Huttunen S."/>
            <person name="Landis J.B."/>
            <person name="Wickett N.J."/>
            <person name="Johnson M.G."/>
            <person name="Rensing S.A."/>
            <person name="Grimwood J."/>
            <person name="Schmutz J."/>
            <person name="Mcdaniel S.F."/>
        </authorList>
    </citation>
    <scope>NUCLEOTIDE SEQUENCE</scope>
    <source>
        <strain evidence="1">R40</strain>
    </source>
</reference>
<gene>
    <name evidence="1" type="ORF">KC19_4G219300</name>
</gene>
<sequence length="72" mass="7781">MYSPDAMFNLTGPKQIVRVVTCSGCLILKSRSCSRSRRCSCVHGVRSWSPADAVIPFVTSETGSRDRSGNAS</sequence>
<comment type="caution">
    <text evidence="1">The sequence shown here is derived from an EMBL/GenBank/DDBJ whole genome shotgun (WGS) entry which is preliminary data.</text>
</comment>
<dbReference type="EMBL" id="CM026424">
    <property type="protein sequence ID" value="KAG0581033.1"/>
    <property type="molecule type" value="Genomic_DNA"/>
</dbReference>
<keyword evidence="2" id="KW-1185">Reference proteome</keyword>
<name>A0A8T0IEV1_CERPU</name>
<evidence type="ECO:0000313" key="2">
    <source>
        <dbReference type="Proteomes" id="UP000822688"/>
    </source>
</evidence>